<organism evidence="1 2">
    <name type="scientific">Actinokineospora bangkokensis</name>
    <dbReference type="NCBI Taxonomy" id="1193682"/>
    <lineage>
        <taxon>Bacteria</taxon>
        <taxon>Bacillati</taxon>
        <taxon>Actinomycetota</taxon>
        <taxon>Actinomycetes</taxon>
        <taxon>Pseudonocardiales</taxon>
        <taxon>Pseudonocardiaceae</taxon>
        <taxon>Actinokineospora</taxon>
    </lineage>
</organism>
<dbReference type="AlphaFoldDB" id="A0A1Q9LH83"/>
<evidence type="ECO:0000313" key="2">
    <source>
        <dbReference type="Proteomes" id="UP000186040"/>
    </source>
</evidence>
<reference evidence="1 2" key="1">
    <citation type="submission" date="2016-10" db="EMBL/GenBank/DDBJ databases">
        <title>The Draft Genome Sequence of Actinokineospora bangkokensis 44EHWT reveals the biosynthetic pathway of antifungal compounds Thailandins with unusual extender unit butylmalonyl-CoA.</title>
        <authorList>
            <person name="Greule A."/>
            <person name="Intra B."/>
            <person name="Flemming S."/>
            <person name="Rommel M.G."/>
            <person name="Panbangred W."/>
            <person name="Bechthold A."/>
        </authorList>
    </citation>
    <scope>NUCLEOTIDE SEQUENCE [LARGE SCALE GENOMIC DNA]</scope>
    <source>
        <strain evidence="1 2">44EHW</strain>
    </source>
</reference>
<evidence type="ECO:0000313" key="1">
    <source>
        <dbReference type="EMBL" id="OLR91370.1"/>
    </source>
</evidence>
<dbReference type="STRING" id="1193682.BJP25_27095"/>
<keyword evidence="2" id="KW-1185">Reference proteome</keyword>
<comment type="caution">
    <text evidence="1">The sequence shown here is derived from an EMBL/GenBank/DDBJ whole genome shotgun (WGS) entry which is preliminary data.</text>
</comment>
<protein>
    <recommendedName>
        <fullName evidence="3">DUF4034 domain-containing protein</fullName>
    </recommendedName>
</protein>
<gene>
    <name evidence="1" type="ORF">BJP25_27095</name>
</gene>
<name>A0A1Q9LH83_9PSEU</name>
<accession>A0A1Q9LH83</accession>
<dbReference type="Proteomes" id="UP000186040">
    <property type="component" value="Unassembled WGS sequence"/>
</dbReference>
<proteinExistence type="predicted"/>
<evidence type="ECO:0008006" key="3">
    <source>
        <dbReference type="Google" id="ProtNLM"/>
    </source>
</evidence>
<dbReference type="EMBL" id="MKQR01000025">
    <property type="protein sequence ID" value="OLR91370.1"/>
    <property type="molecule type" value="Genomic_DNA"/>
</dbReference>
<sequence length="307" mass="34296">MPDRCWDDQVLDAAVDAVQEGYRKAGLAVLRECRDYHETRTQRVRALGAAAVGQTAELRGMIARGLPQPDAADALLWLGAALMAEAARSQGEDPARSAATLREARDPLIAAAKLAPADATPWVELQRYARSTRLDAVQRDRAWLEATKRCPTSYPAHWARLQDLTEEWGGSHAEMFTFAREAVRTAPLGSPLTSLLPLAHAEFLLREGDRFLERGGTLAYIRFHTGYFRHHLRAELVAADDKWSARPRRRPYDKVAHNLFGWALLEAGEHRRARRHLVEVGNRPSAVPWDYGGDHAYARALVRVGLS</sequence>